<dbReference type="AlphaFoldDB" id="A0A6P7TU91"/>
<dbReference type="RefSeq" id="XP_029652937.1">
    <property type="nucleotide sequence ID" value="XM_029797077.2"/>
</dbReference>
<evidence type="ECO:0000313" key="5">
    <source>
        <dbReference type="RefSeq" id="XP_029652937.1"/>
    </source>
</evidence>
<accession>A0A6P7TU91</accession>
<feature type="compositionally biased region" description="Acidic residues" evidence="2">
    <location>
        <begin position="12"/>
        <end position="27"/>
    </location>
</feature>
<dbReference type="FunFam" id="1.10.8.270:FF:000007">
    <property type="entry name" value="TBC1 domain family member 10A"/>
    <property type="match status" value="1"/>
</dbReference>
<keyword evidence="1" id="KW-0343">GTPase activation</keyword>
<dbReference type="FunFam" id="1.10.10.750:FF:000001">
    <property type="entry name" value="TBC1 domain family member 10A"/>
    <property type="match status" value="1"/>
</dbReference>
<feature type="compositionally biased region" description="Basic residues" evidence="2">
    <location>
        <begin position="668"/>
        <end position="679"/>
    </location>
</feature>
<dbReference type="Gene3D" id="1.10.472.80">
    <property type="entry name" value="Ypt/Rab-GAP domain of gyp1p, domain 3"/>
    <property type="match status" value="1"/>
</dbReference>
<sequence length="929" mass="102159">MANARPENSTSFDEDSPVEEYDEDIDDVFSNGKQNGGPPTRSVDRYGFIGGDHYTSPDEIPRLTLEMIRKREVKWIDMFENWEKWMTKRFKKVKARCRKGIPPSLRARAWQHLCGSSFLMNQNAGKFDEYLSKAGDPKWIEDIKKDLHRQFPLHEIFALRGGHGQEDLFRILKAYTIHNPQEGYCQAQGPIAAVLLMHMPAEQAFWCLVSICEKYLPGYYSLGLEAVHIDGDVLFGLLKKSSPLIYKHLKKQRIEPILYMTEWFMCIFSRTLPWTAVLRVWDMFFCEGVKVMFRIALILFKLTLGTPGKLSECPSLYETMDKLKHIPHQMIDGDFIARESLKLNIDEKDMEKEHQRQITKRRNLREKALKEASATKGKKEKKKLLGKLTKKDSESKLLQQQHQQTPANVMLISSQKLPETTQTAQPKMALPISASSPTVGQTTAVTTTTTNTTTTTTGIPQRWSADLDAHSNINSHVLYASQINTEDESQRSVEQLPAEKFAHDEEQQVQETLAPVHSKSVLVPVEEIRQKLAGPEMMAPRAIEVIHATTAAVSEAVPARVLPIHLNEQAEVVTVSEAATSLHIEGVVEPTHADARHASDVAAPEVRMAMPQPQSPAEVNSIEVRPEESHSQTTCHTSPSDPTHSEPARSGAVTHAGGTQSDVAQPKPKSKSKSRKSKAVKIELVHSDGGGAKGVLSLGGGSDGDSHGARPTLTSFGQRSGCSGVTSSSTSSSKSTVTRRTKTRTTEEERTSTTIVRRSMESGETTVMSTTMTSSSSSSSWKGKPESGDAPPEARPHSATFNNSFDGQWNIVEGTPVDSLRSTTVTTNITTTTSTKNTVATAADGTTAVGDPTASALINSPTDTTPNNTTTTTTAINNNMTTTTEDKQATSPKSPNELSVNCDATSPTNLVAHDGLSEEDMLSLRESRL</sequence>
<evidence type="ECO:0000256" key="1">
    <source>
        <dbReference type="ARBA" id="ARBA00022468"/>
    </source>
</evidence>
<organism evidence="4 5">
    <name type="scientific">Octopus sinensis</name>
    <name type="common">East Asian common octopus</name>
    <dbReference type="NCBI Taxonomy" id="2607531"/>
    <lineage>
        <taxon>Eukaryota</taxon>
        <taxon>Metazoa</taxon>
        <taxon>Spiralia</taxon>
        <taxon>Lophotrochozoa</taxon>
        <taxon>Mollusca</taxon>
        <taxon>Cephalopoda</taxon>
        <taxon>Coleoidea</taxon>
        <taxon>Octopodiformes</taxon>
        <taxon>Octopoda</taxon>
        <taxon>Incirrata</taxon>
        <taxon>Octopodidae</taxon>
        <taxon>Octopus</taxon>
    </lineage>
</organism>
<dbReference type="SMART" id="SM00164">
    <property type="entry name" value="TBC"/>
    <property type="match status" value="1"/>
</dbReference>
<feature type="compositionally biased region" description="Polar residues" evidence="2">
    <location>
        <begin position="889"/>
        <end position="909"/>
    </location>
</feature>
<feature type="region of interest" description="Disordered" evidence="2">
    <location>
        <begin position="855"/>
        <end position="910"/>
    </location>
</feature>
<dbReference type="FunFam" id="1.10.472.80:FF:000008">
    <property type="entry name" value="TBC1 domain family member 10A"/>
    <property type="match status" value="1"/>
</dbReference>
<evidence type="ECO:0000256" key="2">
    <source>
        <dbReference type="SAM" id="MobiDB-lite"/>
    </source>
</evidence>
<dbReference type="InterPro" id="IPR035969">
    <property type="entry name" value="Rab-GAP_TBC_sf"/>
</dbReference>
<feature type="compositionally biased region" description="Polar residues" evidence="2">
    <location>
        <begin position="631"/>
        <end position="642"/>
    </location>
</feature>
<feature type="compositionally biased region" description="Basic and acidic residues" evidence="2">
    <location>
        <begin position="783"/>
        <end position="796"/>
    </location>
</feature>
<dbReference type="Proteomes" id="UP000515154">
    <property type="component" value="Linkage group LG29"/>
</dbReference>
<dbReference type="KEGG" id="osn:115226097"/>
<dbReference type="PROSITE" id="PS50086">
    <property type="entry name" value="TBC_RABGAP"/>
    <property type="match status" value="1"/>
</dbReference>
<dbReference type="InterPro" id="IPR000195">
    <property type="entry name" value="Rab-GAP-TBC_dom"/>
</dbReference>
<feature type="domain" description="Rab-GAP TBC" evidence="3">
    <location>
        <begin position="100"/>
        <end position="288"/>
    </location>
</feature>
<feature type="region of interest" description="Disordered" evidence="2">
    <location>
        <begin position="418"/>
        <end position="463"/>
    </location>
</feature>
<dbReference type="GO" id="GO:0005096">
    <property type="term" value="F:GTPase activator activity"/>
    <property type="evidence" value="ECO:0007669"/>
    <property type="project" value="UniProtKB-KW"/>
</dbReference>
<dbReference type="GO" id="GO:0031267">
    <property type="term" value="F:small GTPase binding"/>
    <property type="evidence" value="ECO:0007669"/>
    <property type="project" value="TreeGrafter"/>
</dbReference>
<feature type="compositionally biased region" description="Low complexity" evidence="2">
    <location>
        <begin position="862"/>
        <end position="883"/>
    </location>
</feature>
<proteinExistence type="predicted"/>
<protein>
    <submittedName>
        <fullName evidence="5">Mucin-5AC</fullName>
    </submittedName>
</protein>
<feature type="compositionally biased region" description="Gly residues" evidence="2">
    <location>
        <begin position="688"/>
        <end position="703"/>
    </location>
</feature>
<name>A0A6P7TU91_9MOLL</name>
<dbReference type="InterPro" id="IPR050302">
    <property type="entry name" value="Rab_GAP_TBC_domain"/>
</dbReference>
<dbReference type="Gene3D" id="1.10.8.270">
    <property type="entry name" value="putative rabgap domain of human tbc1 domain family member 14 like domains"/>
    <property type="match status" value="1"/>
</dbReference>
<evidence type="ECO:0000313" key="4">
    <source>
        <dbReference type="Proteomes" id="UP000515154"/>
    </source>
</evidence>
<feature type="compositionally biased region" description="Low complexity" evidence="2">
    <location>
        <begin position="442"/>
        <end position="457"/>
    </location>
</feature>
<feature type="compositionally biased region" description="Low complexity" evidence="2">
    <location>
        <begin position="752"/>
        <end position="780"/>
    </location>
</feature>
<dbReference type="Pfam" id="PF00566">
    <property type="entry name" value="RabGAP-TBC"/>
    <property type="match status" value="1"/>
</dbReference>
<feature type="region of interest" description="Disordered" evidence="2">
    <location>
        <begin position="1"/>
        <end position="45"/>
    </location>
</feature>
<reference evidence="5" key="1">
    <citation type="submission" date="2025-08" db="UniProtKB">
        <authorList>
            <consortium name="RefSeq"/>
        </authorList>
    </citation>
    <scope>IDENTIFICATION</scope>
</reference>
<feature type="compositionally biased region" description="Low complexity" evidence="2">
    <location>
        <begin position="719"/>
        <end position="736"/>
    </location>
</feature>
<feature type="region of interest" description="Disordered" evidence="2">
    <location>
        <begin position="608"/>
        <end position="803"/>
    </location>
</feature>
<gene>
    <name evidence="5" type="primary">LOC115226097</name>
</gene>
<dbReference type="SUPFAM" id="SSF47923">
    <property type="entry name" value="Ypt/Rab-GAP domain of gyp1p"/>
    <property type="match status" value="2"/>
</dbReference>
<evidence type="ECO:0000259" key="3">
    <source>
        <dbReference type="PROSITE" id="PS50086"/>
    </source>
</evidence>
<dbReference type="GO" id="GO:0005886">
    <property type="term" value="C:plasma membrane"/>
    <property type="evidence" value="ECO:0007669"/>
    <property type="project" value="UniProtKB-ARBA"/>
</dbReference>
<keyword evidence="4" id="KW-1185">Reference proteome</keyword>
<dbReference type="PANTHER" id="PTHR47219">
    <property type="entry name" value="RAB GTPASE-ACTIVATING PROTEIN 1-LIKE"/>
    <property type="match status" value="1"/>
</dbReference>
<feature type="compositionally biased region" description="Polar residues" evidence="2">
    <location>
        <begin position="1"/>
        <end position="11"/>
    </location>
</feature>
<dbReference type="Gene3D" id="1.10.10.750">
    <property type="entry name" value="Ypt/Rab-GAP domain of gyp1p, domain 1"/>
    <property type="match status" value="1"/>
</dbReference>
<dbReference type="PANTHER" id="PTHR47219:SF4">
    <property type="entry name" value="TBC1 DOMAIN FAMILY MEMBER 10A"/>
    <property type="match status" value="1"/>
</dbReference>